<feature type="region of interest" description="Disordered" evidence="2">
    <location>
        <begin position="1081"/>
        <end position="1100"/>
    </location>
</feature>
<evidence type="ECO:0000256" key="1">
    <source>
        <dbReference type="SAM" id="Coils"/>
    </source>
</evidence>
<evidence type="ECO:0000256" key="2">
    <source>
        <dbReference type="SAM" id="MobiDB-lite"/>
    </source>
</evidence>
<protein>
    <recommendedName>
        <fullName evidence="5">Rootletin</fullName>
    </recommendedName>
</protein>
<accession>A0ABR4K690</accession>
<feature type="coiled-coil region" evidence="1">
    <location>
        <begin position="514"/>
        <end position="623"/>
    </location>
</feature>
<organism evidence="3 4">
    <name type="scientific">Aspergillus pseudodeflectus</name>
    <dbReference type="NCBI Taxonomy" id="176178"/>
    <lineage>
        <taxon>Eukaryota</taxon>
        <taxon>Fungi</taxon>
        <taxon>Dikarya</taxon>
        <taxon>Ascomycota</taxon>
        <taxon>Pezizomycotina</taxon>
        <taxon>Eurotiomycetes</taxon>
        <taxon>Eurotiomycetidae</taxon>
        <taxon>Eurotiales</taxon>
        <taxon>Aspergillaceae</taxon>
        <taxon>Aspergillus</taxon>
        <taxon>Aspergillus subgen. Nidulantes</taxon>
    </lineage>
</organism>
<proteinExistence type="predicted"/>
<dbReference type="Proteomes" id="UP001610444">
    <property type="component" value="Unassembled WGS sequence"/>
</dbReference>
<feature type="compositionally biased region" description="Basic and acidic residues" evidence="2">
    <location>
        <begin position="746"/>
        <end position="759"/>
    </location>
</feature>
<feature type="region of interest" description="Disordered" evidence="2">
    <location>
        <begin position="973"/>
        <end position="992"/>
    </location>
</feature>
<feature type="region of interest" description="Disordered" evidence="2">
    <location>
        <begin position="1107"/>
        <end position="1189"/>
    </location>
</feature>
<feature type="region of interest" description="Disordered" evidence="2">
    <location>
        <begin position="746"/>
        <end position="765"/>
    </location>
</feature>
<dbReference type="GeneID" id="98163420"/>
<dbReference type="EMBL" id="JBFXLR010000031">
    <property type="protein sequence ID" value="KAL2846792.1"/>
    <property type="molecule type" value="Genomic_DNA"/>
</dbReference>
<comment type="caution">
    <text evidence="3">The sequence shown here is derived from an EMBL/GenBank/DDBJ whole genome shotgun (WGS) entry which is preliminary data.</text>
</comment>
<feature type="coiled-coil region" evidence="1">
    <location>
        <begin position="201"/>
        <end position="333"/>
    </location>
</feature>
<feature type="region of interest" description="Disordered" evidence="2">
    <location>
        <begin position="1017"/>
        <end position="1055"/>
    </location>
</feature>
<feature type="compositionally biased region" description="Basic and acidic residues" evidence="2">
    <location>
        <begin position="1033"/>
        <end position="1042"/>
    </location>
</feature>
<keyword evidence="1" id="KW-0175">Coiled coil</keyword>
<feature type="compositionally biased region" description="Polar residues" evidence="2">
    <location>
        <begin position="126"/>
        <end position="145"/>
    </location>
</feature>
<evidence type="ECO:0008006" key="5">
    <source>
        <dbReference type="Google" id="ProtNLM"/>
    </source>
</evidence>
<feature type="compositionally biased region" description="Basic residues" evidence="2">
    <location>
        <begin position="147"/>
        <end position="163"/>
    </location>
</feature>
<evidence type="ECO:0000313" key="4">
    <source>
        <dbReference type="Proteomes" id="UP001610444"/>
    </source>
</evidence>
<dbReference type="Gene3D" id="1.10.287.1490">
    <property type="match status" value="2"/>
</dbReference>
<gene>
    <name evidence="3" type="ORF">BJX68DRAFT_277023</name>
</gene>
<feature type="compositionally biased region" description="Polar residues" evidence="2">
    <location>
        <begin position="1141"/>
        <end position="1164"/>
    </location>
</feature>
<evidence type="ECO:0000313" key="3">
    <source>
        <dbReference type="EMBL" id="KAL2846792.1"/>
    </source>
</evidence>
<reference evidence="3 4" key="1">
    <citation type="submission" date="2024-07" db="EMBL/GenBank/DDBJ databases">
        <title>Section-level genome sequencing and comparative genomics of Aspergillus sections Usti and Cavernicolus.</title>
        <authorList>
            <consortium name="Lawrence Berkeley National Laboratory"/>
            <person name="Nybo J.L."/>
            <person name="Vesth T.C."/>
            <person name="Theobald S."/>
            <person name="Frisvad J.C."/>
            <person name="Larsen T.O."/>
            <person name="Kjaerboelling I."/>
            <person name="Rothschild-Mancinelli K."/>
            <person name="Lyhne E.K."/>
            <person name="Kogle M.E."/>
            <person name="Barry K."/>
            <person name="Clum A."/>
            <person name="Na H."/>
            <person name="Ledsgaard L."/>
            <person name="Lin J."/>
            <person name="Lipzen A."/>
            <person name="Kuo A."/>
            <person name="Riley R."/>
            <person name="Mondo S."/>
            <person name="LaButti K."/>
            <person name="Haridas S."/>
            <person name="Pangalinan J."/>
            <person name="Salamov A.A."/>
            <person name="Simmons B.A."/>
            <person name="Magnuson J.K."/>
            <person name="Chen J."/>
            <person name="Drula E."/>
            <person name="Henrissat B."/>
            <person name="Wiebenga A."/>
            <person name="Lubbers R.J."/>
            <person name="Gomes A.C."/>
            <person name="Macurrencykelacurrency M.R."/>
            <person name="Stajich J."/>
            <person name="Grigoriev I.V."/>
            <person name="Mortensen U.H."/>
            <person name="De vries R.P."/>
            <person name="Baker S.E."/>
            <person name="Andersen M.R."/>
        </authorList>
    </citation>
    <scope>NUCLEOTIDE SEQUENCE [LARGE SCALE GENOMIC DNA]</scope>
    <source>
        <strain evidence="3 4">CBS 756.74</strain>
    </source>
</reference>
<dbReference type="RefSeq" id="XP_070897376.1">
    <property type="nucleotide sequence ID" value="XM_071048256.1"/>
</dbReference>
<keyword evidence="4" id="KW-1185">Reference proteome</keyword>
<name>A0ABR4K690_9EURO</name>
<sequence length="1189" mass="133712">MENETNTLGTGEPPTSMAAMTTTELDGNEYESNGYEPNEELLLLQIMEATNNVASPKLDTVLEDGADLTWPPGQRQQSPLLMERPQGSGIDAMAFSFAKPAQNSRPFSLQPPRTCASVPVPHDTSDQSGQAISECSTREQQTNQWKVVKRRPGEKKRTNKRGSRVPSDSKNSQVPEEVLFQQLISRLRAREESEAVASHMQKEMEAKVVTLQDENKALHEELQKLSSKLKQRTNEARAYKSQTDSWKSRLAKIKIFLNELGTDYQNLRGEAIHLKATRKSLDKERKEISETIEDVKAQLARISHTSRDRRGCLMESESTVASLRQELKHADERARYAHGQLADEKKRSHLLELYIQNCSRTHDKKLELVRSGQLEMTRKLEAAFRAKADDCEVSHFFSEDFGQKVEELMALVRSTAENLANNKIDVQQYEKIIAAFESRIDSTTRQLTQDIRENCNLTGKKMEDLEAQLQLFKTSVSEGSALLTELSASGVRCINLESKLDETVPALETFRLGFDELRQSEASLEQQMDRLGRSLSDAKLPEQFGQNYVHISEKLNLENEIQQLSSKLKVTEEKLEAQRADSFEKHHELLKVTAQAHQVELNAAKFESQAIVLQEKLQAAEAKAREDQDHAIARSREQCKADFERQLHALIMEKAAFEINMEKVKEQLAQNQRKLAEVETSSREQRKDLESLLTERQMRIHDLEESRKECISNLGKQEAEIAKLSDQEAVLTSQQISLQLQLAETNRRSDGLENERTRAMTETQHSLHALQDSLSTLRSDLAKKEEERDELARELENANIARKNLEASMSDAKSEAHALYAKVQRLESEIKEARDTLLQLDIAQLEQPLPEALAQLGAIMQSVNAKRSEQVNQDSAQASTDTCFRTDQGTQTMDDAMHMNLWASEPITPVENCEALSPSDQAGVIVPFSSIMQGLEPTDCLTVENEPFDISSMLIQTPERALSAKELVVPARPEKDSPFANAESQHKTREPQLYRASNIQRPPAEYVQEQIHQEAVVEQTPIQQRQSGAGRKVSFETRKSTAEDDDLQSPDSQVNGDPGLVVLSLNGSHPTRTNRWTYSKRQRETLTGQQKTNSCEAGSSQMDDLEECGETGKNKKAKTCPALSNTVPQARTGAELYPRGTSPTRLASGSSRTRSSDAMSNQTGPARRLRKSARHTRAEKYSARFSQGA</sequence>
<feature type="region of interest" description="Disordered" evidence="2">
    <location>
        <begin position="101"/>
        <end position="176"/>
    </location>
</feature>